<reference evidence="14" key="1">
    <citation type="submission" date="2020-05" db="EMBL/GenBank/DDBJ databases">
        <authorList>
            <person name="Chiriac C."/>
            <person name="Salcher M."/>
            <person name="Ghai R."/>
            <person name="Kavagutti S V."/>
        </authorList>
    </citation>
    <scope>NUCLEOTIDE SEQUENCE</scope>
</reference>
<evidence type="ECO:0000256" key="11">
    <source>
        <dbReference type="ARBA" id="ARBA00049339"/>
    </source>
</evidence>
<dbReference type="GO" id="GO:0004814">
    <property type="term" value="F:arginine-tRNA ligase activity"/>
    <property type="evidence" value="ECO:0007669"/>
    <property type="project" value="UniProtKB-EC"/>
</dbReference>
<dbReference type="PROSITE" id="PS00178">
    <property type="entry name" value="AA_TRNA_LIGASE_I"/>
    <property type="match status" value="1"/>
</dbReference>
<evidence type="ECO:0000256" key="4">
    <source>
        <dbReference type="ARBA" id="ARBA00012837"/>
    </source>
</evidence>
<evidence type="ECO:0000256" key="3">
    <source>
        <dbReference type="ARBA" id="ARBA00011245"/>
    </source>
</evidence>
<keyword evidence="10" id="KW-0030">Aminoacyl-tRNA synthetase</keyword>
<evidence type="ECO:0000256" key="6">
    <source>
        <dbReference type="ARBA" id="ARBA00022598"/>
    </source>
</evidence>
<comment type="subcellular location">
    <subcellularLocation>
        <location evidence="1">Cytoplasm</location>
    </subcellularLocation>
</comment>
<dbReference type="SMART" id="SM01016">
    <property type="entry name" value="Arg_tRNA_synt_N"/>
    <property type="match status" value="1"/>
</dbReference>
<dbReference type="InterPro" id="IPR001412">
    <property type="entry name" value="aa-tRNA-synth_I_CS"/>
</dbReference>
<keyword evidence="5" id="KW-0963">Cytoplasm</keyword>
<dbReference type="PANTHER" id="PTHR11956">
    <property type="entry name" value="ARGINYL-TRNA SYNTHETASE"/>
    <property type="match status" value="1"/>
</dbReference>
<dbReference type="SUPFAM" id="SSF52374">
    <property type="entry name" value="Nucleotidylyl transferase"/>
    <property type="match status" value="1"/>
</dbReference>
<dbReference type="PRINTS" id="PR01038">
    <property type="entry name" value="TRNASYNTHARG"/>
</dbReference>
<name>A0A6J7G981_9ZZZZ</name>
<dbReference type="FunFam" id="3.40.50.620:FF:000062">
    <property type="entry name" value="Arginine--tRNA ligase"/>
    <property type="match status" value="1"/>
</dbReference>
<dbReference type="GO" id="GO:0006420">
    <property type="term" value="P:arginyl-tRNA aminoacylation"/>
    <property type="evidence" value="ECO:0007669"/>
    <property type="project" value="InterPro"/>
</dbReference>
<dbReference type="EMBL" id="CAFBMK010000017">
    <property type="protein sequence ID" value="CAB4899959.1"/>
    <property type="molecule type" value="Genomic_DNA"/>
</dbReference>
<organism evidence="14">
    <name type="scientific">freshwater metagenome</name>
    <dbReference type="NCBI Taxonomy" id="449393"/>
    <lineage>
        <taxon>unclassified sequences</taxon>
        <taxon>metagenomes</taxon>
        <taxon>ecological metagenomes</taxon>
    </lineage>
</organism>
<evidence type="ECO:0000259" key="12">
    <source>
        <dbReference type="SMART" id="SM00836"/>
    </source>
</evidence>
<evidence type="ECO:0000256" key="5">
    <source>
        <dbReference type="ARBA" id="ARBA00022490"/>
    </source>
</evidence>
<evidence type="ECO:0000256" key="1">
    <source>
        <dbReference type="ARBA" id="ARBA00004496"/>
    </source>
</evidence>
<dbReference type="InterPro" id="IPR001278">
    <property type="entry name" value="Arg-tRNA-ligase"/>
</dbReference>
<dbReference type="SMART" id="SM00836">
    <property type="entry name" value="DALR_1"/>
    <property type="match status" value="1"/>
</dbReference>
<dbReference type="PANTHER" id="PTHR11956:SF5">
    <property type="entry name" value="ARGININE--TRNA LIGASE, CYTOPLASMIC"/>
    <property type="match status" value="1"/>
</dbReference>
<gene>
    <name evidence="14" type="ORF">UFOPK3564_00510</name>
</gene>
<dbReference type="Gene3D" id="1.10.730.10">
    <property type="entry name" value="Isoleucyl-tRNA Synthetase, Domain 1"/>
    <property type="match status" value="1"/>
</dbReference>
<evidence type="ECO:0000256" key="2">
    <source>
        <dbReference type="ARBA" id="ARBA00005594"/>
    </source>
</evidence>
<dbReference type="GO" id="GO:0005737">
    <property type="term" value="C:cytoplasm"/>
    <property type="evidence" value="ECO:0007669"/>
    <property type="project" value="UniProtKB-SubCell"/>
</dbReference>
<keyword evidence="8" id="KW-0067">ATP-binding</keyword>
<dbReference type="SUPFAM" id="SSF47323">
    <property type="entry name" value="Anticodon-binding domain of a subclass of class I aminoacyl-tRNA synthetases"/>
    <property type="match status" value="1"/>
</dbReference>
<dbReference type="Pfam" id="PF00750">
    <property type="entry name" value="tRNA-synt_1d"/>
    <property type="match status" value="2"/>
</dbReference>
<dbReference type="InterPro" id="IPR036695">
    <property type="entry name" value="Arg-tRNA-synth_N_sf"/>
</dbReference>
<feature type="domain" description="Arginyl tRNA synthetase N-terminal" evidence="13">
    <location>
        <begin position="8"/>
        <end position="94"/>
    </location>
</feature>
<dbReference type="Pfam" id="PF05746">
    <property type="entry name" value="DALR_1"/>
    <property type="match status" value="1"/>
</dbReference>
<sequence length="553" mass="59735">MTPRSPLQRLRTVLDDAVLNVTGGERPKAAPTLERPKQAAHGDYATNAAMLLPKIVGAAPPMIAERLSVALTEYLGDDLESIETAGPGFLNLRLSDRWLAGALADVLAAGGAYGGGGATTPEAVHLEFVSNNPTGPVHIGGARGAAFGSSLANLLTFHGHRVHREYYVNDHGNQVELFGQSLQARARGEEPPEEGYQGGYVAEVAARIPDAATRPVAEVATEGIALMVAAQKASLETFRTTFDRWFSENALHQPRGEDVSEVQEAFDVLAEQGRTFEQEGALFLRTTDLGDDKDRVLVRSDGRATYFASDVAYHHAKRTRGYDRVINVLGADHHGYVARIEAAFEALGGTREQIELLITQFVNLFDGGERVKMSKRAGEFVALDDLVEDIGVDAARWYLLARSHDTTIDLDLAEAREQSAENPVYYVQYAHARIRSILARAEAGETTTADPGDGAVAPSERELSLALLAWPDEVAEAADRRAPHRIATYALSLARGYSAFYRDCPVLAAGLPDDVRARRLDVCRATATVLASALAILGVDAPDRMDREDAVEA</sequence>
<dbReference type="Pfam" id="PF03485">
    <property type="entry name" value="Arg_tRNA_synt_N"/>
    <property type="match status" value="1"/>
</dbReference>
<evidence type="ECO:0000256" key="7">
    <source>
        <dbReference type="ARBA" id="ARBA00022741"/>
    </source>
</evidence>
<dbReference type="InterPro" id="IPR035684">
    <property type="entry name" value="ArgRS_core"/>
</dbReference>
<dbReference type="InterPro" id="IPR014729">
    <property type="entry name" value="Rossmann-like_a/b/a_fold"/>
</dbReference>
<comment type="catalytic activity">
    <reaction evidence="11">
        <text>tRNA(Arg) + L-arginine + ATP = L-arginyl-tRNA(Arg) + AMP + diphosphate</text>
        <dbReference type="Rhea" id="RHEA:20301"/>
        <dbReference type="Rhea" id="RHEA-COMP:9658"/>
        <dbReference type="Rhea" id="RHEA-COMP:9673"/>
        <dbReference type="ChEBI" id="CHEBI:30616"/>
        <dbReference type="ChEBI" id="CHEBI:32682"/>
        <dbReference type="ChEBI" id="CHEBI:33019"/>
        <dbReference type="ChEBI" id="CHEBI:78442"/>
        <dbReference type="ChEBI" id="CHEBI:78513"/>
        <dbReference type="ChEBI" id="CHEBI:456215"/>
        <dbReference type="EC" id="6.1.1.19"/>
    </reaction>
</comment>
<evidence type="ECO:0000313" key="14">
    <source>
        <dbReference type="EMBL" id="CAB4899959.1"/>
    </source>
</evidence>
<comment type="similarity">
    <text evidence="2">Belongs to the class-I aminoacyl-tRNA synthetase family.</text>
</comment>
<evidence type="ECO:0000256" key="8">
    <source>
        <dbReference type="ARBA" id="ARBA00022840"/>
    </source>
</evidence>
<dbReference type="HAMAP" id="MF_00123">
    <property type="entry name" value="Arg_tRNA_synth"/>
    <property type="match status" value="1"/>
</dbReference>
<dbReference type="EC" id="6.1.1.19" evidence="4"/>
<dbReference type="Gene3D" id="3.30.1360.70">
    <property type="entry name" value="Arginyl tRNA synthetase N-terminal domain"/>
    <property type="match status" value="1"/>
</dbReference>
<keyword evidence="9" id="KW-0648">Protein biosynthesis</keyword>
<dbReference type="NCBIfam" id="TIGR00456">
    <property type="entry name" value="argS"/>
    <property type="match status" value="1"/>
</dbReference>
<feature type="domain" description="DALR anticodon binding" evidence="12">
    <location>
        <begin position="427"/>
        <end position="545"/>
    </location>
</feature>
<comment type="subunit">
    <text evidence="3">Monomer.</text>
</comment>
<protein>
    <recommendedName>
        <fullName evidence="4">arginine--tRNA ligase</fullName>
        <ecNumber evidence="4">6.1.1.19</ecNumber>
    </recommendedName>
</protein>
<keyword evidence="6" id="KW-0436">Ligase</keyword>
<dbReference type="InterPro" id="IPR008909">
    <property type="entry name" value="DALR_anticod-bd"/>
</dbReference>
<evidence type="ECO:0000259" key="13">
    <source>
        <dbReference type="SMART" id="SM01016"/>
    </source>
</evidence>
<dbReference type="AlphaFoldDB" id="A0A6J7G981"/>
<dbReference type="CDD" id="cd00671">
    <property type="entry name" value="ArgRS_core"/>
    <property type="match status" value="1"/>
</dbReference>
<keyword evidence="7" id="KW-0547">Nucleotide-binding</keyword>
<proteinExistence type="inferred from homology"/>
<dbReference type="InterPro" id="IPR009080">
    <property type="entry name" value="tRNAsynth_Ia_anticodon-bd"/>
</dbReference>
<dbReference type="GO" id="GO:0005524">
    <property type="term" value="F:ATP binding"/>
    <property type="evidence" value="ECO:0007669"/>
    <property type="project" value="UniProtKB-KW"/>
</dbReference>
<dbReference type="SUPFAM" id="SSF55190">
    <property type="entry name" value="Arginyl-tRNA synthetase (ArgRS), N-terminal 'additional' domain"/>
    <property type="match status" value="1"/>
</dbReference>
<accession>A0A6J7G981</accession>
<dbReference type="Gene3D" id="3.40.50.620">
    <property type="entry name" value="HUPs"/>
    <property type="match status" value="1"/>
</dbReference>
<evidence type="ECO:0000256" key="10">
    <source>
        <dbReference type="ARBA" id="ARBA00023146"/>
    </source>
</evidence>
<evidence type="ECO:0000256" key="9">
    <source>
        <dbReference type="ARBA" id="ARBA00022917"/>
    </source>
</evidence>
<dbReference type="InterPro" id="IPR005148">
    <property type="entry name" value="Arg-tRNA-synth_N"/>
</dbReference>